<evidence type="ECO:0000256" key="1">
    <source>
        <dbReference type="SAM" id="Phobius"/>
    </source>
</evidence>
<dbReference type="EMBL" id="CP009247">
    <property type="protein sequence ID" value="APT88237.1"/>
    <property type="molecule type" value="Genomic_DNA"/>
</dbReference>
<sequence length="403" mass="46442">MSGYYADMTGATRDLASKQKWLLTSSVIGNGINAAAAVNANRNARRSQTLLAETRDVVRDGFDRLDEGLQDLRDSVDAMHADMNAGFETMSHINYALWRDGVGRGYSREFRPRALNYLRDYEEACEHWLDMVAERVARVVADFPGWKRPEWRDDALRTGLFFTPPRKMPPPQPLPDPVQKEPPPRMSMLRVLVLTFVCWFAAYIGVCAFVGMPIRIYDEAVNGPYLSTEPRVIDPIPAISTVALILLPVIFGLMWLRRRRKEARAREVEEYNAAQRRAHEEAELAARAEVSAHNGRLLRDWEAANGMAREQAIRYVAERVGVRDPRTNSLAEDWASEKTRREVQRLRKIIENERTRPPEPSTLTRPEPYTVNRRVRRDMRAELQRFLDSLDGFNIEPPRYEFE</sequence>
<keyword evidence="1" id="KW-1133">Transmembrane helix</keyword>
<keyword evidence="1" id="KW-0812">Transmembrane</keyword>
<keyword evidence="3" id="KW-1185">Reference proteome</keyword>
<gene>
    <name evidence="2" type="ORF">CFRA_01955</name>
</gene>
<feature type="transmembrane region" description="Helical" evidence="1">
    <location>
        <begin position="236"/>
        <end position="256"/>
    </location>
</feature>
<proteinExistence type="predicted"/>
<protein>
    <submittedName>
        <fullName evidence="2">Uncharacterized protein</fullName>
    </submittedName>
</protein>
<evidence type="ECO:0000313" key="3">
    <source>
        <dbReference type="Proteomes" id="UP000185434"/>
    </source>
</evidence>
<organism evidence="2 3">
    <name type="scientific">Corynebacterium frankenforstense DSM 45800</name>
    <dbReference type="NCBI Taxonomy" id="1437875"/>
    <lineage>
        <taxon>Bacteria</taxon>
        <taxon>Bacillati</taxon>
        <taxon>Actinomycetota</taxon>
        <taxon>Actinomycetes</taxon>
        <taxon>Mycobacteriales</taxon>
        <taxon>Corynebacteriaceae</taxon>
        <taxon>Corynebacterium</taxon>
    </lineage>
</organism>
<feature type="transmembrane region" description="Helical" evidence="1">
    <location>
        <begin position="191"/>
        <end position="216"/>
    </location>
</feature>
<evidence type="ECO:0000313" key="2">
    <source>
        <dbReference type="EMBL" id="APT88237.1"/>
    </source>
</evidence>
<reference evidence="2 3" key="1">
    <citation type="submission" date="2014-08" db="EMBL/GenBank/DDBJ databases">
        <title>Complete genome sequence of Corynebacterium frankenforstense ST18(T) (=DSM 45800(T)), isolated from raw cow milk.</title>
        <authorList>
            <person name="Ruckert C."/>
            <person name="Albersmeier A."/>
            <person name="Winkler A."/>
            <person name="Lipski A."/>
            <person name="Kalinowski J."/>
        </authorList>
    </citation>
    <scope>NUCLEOTIDE SEQUENCE [LARGE SCALE GENOMIC DNA]</scope>
    <source>
        <strain evidence="2 3">ST18</strain>
    </source>
</reference>
<keyword evidence="1" id="KW-0472">Membrane</keyword>
<dbReference type="STRING" id="1437875.CFRA_01955"/>
<name>A0A1L7CQX9_9CORY</name>
<dbReference type="AlphaFoldDB" id="A0A1L7CQX9"/>
<dbReference type="Proteomes" id="UP000185434">
    <property type="component" value="Chromosome"/>
</dbReference>
<accession>A0A1L7CQX9</accession>
<dbReference type="KEGG" id="cfk:CFRA_01955"/>